<dbReference type="SUPFAM" id="SSF53271">
    <property type="entry name" value="PRTase-like"/>
    <property type="match status" value="1"/>
</dbReference>
<dbReference type="RefSeq" id="WP_002459717.1">
    <property type="nucleotide sequence ID" value="NZ_AP021848.1"/>
</dbReference>
<evidence type="ECO:0000313" key="2">
    <source>
        <dbReference type="EMBL" id="TBW73132.1"/>
    </source>
</evidence>
<dbReference type="PANTHER" id="PTHR47505">
    <property type="entry name" value="DNA UTILIZATION PROTEIN YHGH"/>
    <property type="match status" value="1"/>
</dbReference>
<dbReference type="InterPro" id="IPR051910">
    <property type="entry name" value="ComF/GntX_DNA_util-trans"/>
</dbReference>
<dbReference type="Gene3D" id="3.40.50.2020">
    <property type="match status" value="1"/>
</dbReference>
<gene>
    <name evidence="2" type="ORF">EQ812_04625</name>
</gene>
<comment type="similarity">
    <text evidence="1">Belongs to the ComF/GntX family.</text>
</comment>
<organism evidence="2 3">
    <name type="scientific">Staphylococcus lugdunensis</name>
    <dbReference type="NCBI Taxonomy" id="28035"/>
    <lineage>
        <taxon>Bacteria</taxon>
        <taxon>Bacillati</taxon>
        <taxon>Bacillota</taxon>
        <taxon>Bacilli</taxon>
        <taxon>Bacillales</taxon>
        <taxon>Staphylococcaceae</taxon>
        <taxon>Staphylococcus</taxon>
    </lineage>
</organism>
<dbReference type="CDD" id="cd06223">
    <property type="entry name" value="PRTases_typeI"/>
    <property type="match status" value="1"/>
</dbReference>
<reference evidence="2 3" key="1">
    <citation type="journal article" date="2019" name="Sci. Transl. Med.">
        <title>Quorum sensing between bacterial species on the skin protects against epidermal injury in atopic dermatitis.</title>
        <authorList>
            <person name="Williams M.R."/>
        </authorList>
    </citation>
    <scope>NUCLEOTIDE SEQUENCE [LARGE SCALE GENOMIC DNA]</scope>
    <source>
        <strain evidence="2 3">E7</strain>
    </source>
</reference>
<dbReference type="AlphaFoldDB" id="A0A292DG56"/>
<comment type="caution">
    <text evidence="2">The sequence shown here is derived from an EMBL/GenBank/DDBJ whole genome shotgun (WGS) entry which is preliminary data.</text>
</comment>
<proteinExistence type="inferred from homology"/>
<protein>
    <submittedName>
        <fullName evidence="2">ComF family protein</fullName>
    </submittedName>
</protein>
<name>A0A292DG56_STALU</name>
<dbReference type="GeneID" id="58090341"/>
<dbReference type="PANTHER" id="PTHR47505:SF1">
    <property type="entry name" value="DNA UTILIZATION PROTEIN YHGH"/>
    <property type="match status" value="1"/>
</dbReference>
<dbReference type="Proteomes" id="UP000293637">
    <property type="component" value="Unassembled WGS sequence"/>
</dbReference>
<dbReference type="InterPro" id="IPR000836">
    <property type="entry name" value="PRTase_dom"/>
</dbReference>
<evidence type="ECO:0000256" key="1">
    <source>
        <dbReference type="ARBA" id="ARBA00008007"/>
    </source>
</evidence>
<accession>A0A292DG56</accession>
<evidence type="ECO:0000313" key="3">
    <source>
        <dbReference type="Proteomes" id="UP000293637"/>
    </source>
</evidence>
<sequence length="224" mass="26121">MRRCLQCLQPIHEPLTAINIYKPPKLICSQCESLWQACRIKDKKQRCSRCLNQCGHSTQQCLDCQFLANRFQLMTQLYCDYQYTGIIKALIHQYKFMKDHYLAQVLAYQLKLPQIKYDYVVPIPSPKVRDDARTFNPVTTVLAYKGIQYINLLSTDLRPKQSKLSKIERAEASNPFYISLDIDLTNKEILLVDDIYTTGLTIHHAGCKLLENKVRKFSVYTFAR</sequence>
<dbReference type="EMBL" id="SCHB01000002">
    <property type="protein sequence ID" value="TBW73132.1"/>
    <property type="molecule type" value="Genomic_DNA"/>
</dbReference>
<dbReference type="InterPro" id="IPR029057">
    <property type="entry name" value="PRTase-like"/>
</dbReference>